<evidence type="ECO:0000256" key="1">
    <source>
        <dbReference type="SAM" id="MobiDB-lite"/>
    </source>
</evidence>
<keyword evidence="2" id="KW-0472">Membrane</keyword>
<protein>
    <submittedName>
        <fullName evidence="3">Uncharacterized protein</fullName>
    </submittedName>
</protein>
<comment type="caution">
    <text evidence="3">The sequence shown here is derived from an EMBL/GenBank/DDBJ whole genome shotgun (WGS) entry which is preliminary data.</text>
</comment>
<accession>A0ABD2VWU9</accession>
<feature type="transmembrane region" description="Helical" evidence="2">
    <location>
        <begin position="38"/>
        <end position="55"/>
    </location>
</feature>
<evidence type="ECO:0000313" key="3">
    <source>
        <dbReference type="EMBL" id="KAL3385234.1"/>
    </source>
</evidence>
<keyword evidence="2" id="KW-0812">Transmembrane</keyword>
<proteinExistence type="predicted"/>
<gene>
    <name evidence="3" type="ORF">TKK_019219</name>
</gene>
<evidence type="ECO:0000256" key="2">
    <source>
        <dbReference type="SAM" id="Phobius"/>
    </source>
</evidence>
<dbReference type="Proteomes" id="UP001627154">
    <property type="component" value="Unassembled WGS sequence"/>
</dbReference>
<reference evidence="3 4" key="1">
    <citation type="journal article" date="2024" name="bioRxiv">
        <title>A reference genome for Trichogramma kaykai: A tiny desert-dwelling parasitoid wasp with competing sex-ratio distorters.</title>
        <authorList>
            <person name="Culotta J."/>
            <person name="Lindsey A.R."/>
        </authorList>
    </citation>
    <scope>NUCLEOTIDE SEQUENCE [LARGE SCALE GENOMIC DNA]</scope>
    <source>
        <strain evidence="3 4">KSX58</strain>
    </source>
</reference>
<keyword evidence="2" id="KW-1133">Transmembrane helix</keyword>
<name>A0ABD2VWU9_9HYME</name>
<evidence type="ECO:0000313" key="4">
    <source>
        <dbReference type="Proteomes" id="UP001627154"/>
    </source>
</evidence>
<dbReference type="AlphaFoldDB" id="A0ABD2VWU9"/>
<dbReference type="EMBL" id="JBJJXI010000159">
    <property type="protein sequence ID" value="KAL3385234.1"/>
    <property type="molecule type" value="Genomic_DNA"/>
</dbReference>
<keyword evidence="4" id="KW-1185">Reference proteome</keyword>
<organism evidence="3 4">
    <name type="scientific">Trichogramma kaykai</name>
    <dbReference type="NCBI Taxonomy" id="54128"/>
    <lineage>
        <taxon>Eukaryota</taxon>
        <taxon>Metazoa</taxon>
        <taxon>Ecdysozoa</taxon>
        <taxon>Arthropoda</taxon>
        <taxon>Hexapoda</taxon>
        <taxon>Insecta</taxon>
        <taxon>Pterygota</taxon>
        <taxon>Neoptera</taxon>
        <taxon>Endopterygota</taxon>
        <taxon>Hymenoptera</taxon>
        <taxon>Apocrita</taxon>
        <taxon>Proctotrupomorpha</taxon>
        <taxon>Chalcidoidea</taxon>
        <taxon>Trichogrammatidae</taxon>
        <taxon>Trichogramma</taxon>
    </lineage>
</organism>
<feature type="region of interest" description="Disordered" evidence="1">
    <location>
        <begin position="1"/>
        <end position="23"/>
    </location>
</feature>
<sequence>MSRSSWQKRGSDAPGRVHKIPSSPADETTTRYIRKIDIFLRFFFLLLLLLLLIYLPRQKVSTQVLGGIEFHGRSAHFCLICDLSSELQKWIVKFCRLPLSHEKHTILVALVWRTPLFDTCHYTIEHDAEEKTCSGRAR</sequence>